<evidence type="ECO:0000313" key="10">
    <source>
        <dbReference type="EMBL" id="QWV92157.1"/>
    </source>
</evidence>
<dbReference type="RefSeq" id="WP_216798978.1">
    <property type="nucleotide sequence ID" value="NZ_CP076723.1"/>
</dbReference>
<feature type="transmembrane region" description="Helical" evidence="9">
    <location>
        <begin position="124"/>
        <end position="150"/>
    </location>
</feature>
<evidence type="ECO:0000256" key="7">
    <source>
        <dbReference type="ARBA" id="ARBA00023136"/>
    </source>
</evidence>
<dbReference type="InterPro" id="IPR026392">
    <property type="entry name" value="Exo/Archaeosortase_dom"/>
</dbReference>
<evidence type="ECO:0000256" key="3">
    <source>
        <dbReference type="ARBA" id="ARBA00022670"/>
    </source>
</evidence>
<keyword evidence="3" id="KW-0645">Protease</keyword>
<evidence type="ECO:0000256" key="9">
    <source>
        <dbReference type="SAM" id="Phobius"/>
    </source>
</evidence>
<evidence type="ECO:0000256" key="5">
    <source>
        <dbReference type="ARBA" id="ARBA00022801"/>
    </source>
</evidence>
<keyword evidence="11" id="KW-1185">Reference proteome</keyword>
<evidence type="ECO:0000256" key="4">
    <source>
        <dbReference type="ARBA" id="ARBA00022692"/>
    </source>
</evidence>
<protein>
    <submittedName>
        <fullName evidence="10">Archaeosortase/exosortase family protein</fullName>
    </submittedName>
</protein>
<keyword evidence="2" id="KW-1003">Cell membrane</keyword>
<evidence type="ECO:0000313" key="11">
    <source>
        <dbReference type="Proteomes" id="UP000683557"/>
    </source>
</evidence>
<sequence length="194" mass="21602">MLKKPGKPRPLAPERDAEERRGDVSRAVSPLLKTSLLFVAFMAAMNGMLWFLEFQGIEPLTRQTTRTVSWLLNAAGCANEVAQGNHIFLGTAHWIITPECSAVTAGVLFLSFVLAYPASRKAKAVAVAAGVPLILIVNVVRLVLLGLITRWNAQYARMSHDYLWHVLFAAFVVTLWLVWIELVVKREGDRPLPR</sequence>
<evidence type="ECO:0000256" key="2">
    <source>
        <dbReference type="ARBA" id="ARBA00022475"/>
    </source>
</evidence>
<comment type="subcellular location">
    <subcellularLocation>
        <location evidence="1">Cell membrane</location>
        <topology evidence="1">Multi-pass membrane protein</topology>
    </subcellularLocation>
</comment>
<organism evidence="10 11">
    <name type="scientific">Geomonas oryzisoli</name>
    <dbReference type="NCBI Taxonomy" id="2847992"/>
    <lineage>
        <taxon>Bacteria</taxon>
        <taxon>Pseudomonadati</taxon>
        <taxon>Thermodesulfobacteriota</taxon>
        <taxon>Desulfuromonadia</taxon>
        <taxon>Geobacterales</taxon>
        <taxon>Geobacteraceae</taxon>
        <taxon>Geomonas</taxon>
    </lineage>
</organism>
<feature type="transmembrane region" description="Helical" evidence="9">
    <location>
        <begin position="30"/>
        <end position="52"/>
    </location>
</feature>
<dbReference type="EMBL" id="CP076723">
    <property type="protein sequence ID" value="QWV92157.1"/>
    <property type="molecule type" value="Genomic_DNA"/>
</dbReference>
<evidence type="ECO:0000256" key="1">
    <source>
        <dbReference type="ARBA" id="ARBA00004651"/>
    </source>
</evidence>
<keyword evidence="6 9" id="KW-1133">Transmembrane helix</keyword>
<proteinExistence type="predicted"/>
<dbReference type="InterPro" id="IPR019127">
    <property type="entry name" value="Exosortase"/>
</dbReference>
<dbReference type="Pfam" id="PF09721">
    <property type="entry name" value="Exosortase_EpsH"/>
    <property type="match status" value="1"/>
</dbReference>
<dbReference type="NCBIfam" id="TIGR04178">
    <property type="entry name" value="exo_archaeo"/>
    <property type="match status" value="1"/>
</dbReference>
<keyword evidence="7 9" id="KW-0472">Membrane</keyword>
<feature type="transmembrane region" description="Helical" evidence="9">
    <location>
        <begin position="94"/>
        <end position="117"/>
    </location>
</feature>
<dbReference type="Proteomes" id="UP000683557">
    <property type="component" value="Chromosome"/>
</dbReference>
<evidence type="ECO:0000256" key="8">
    <source>
        <dbReference type="SAM" id="MobiDB-lite"/>
    </source>
</evidence>
<keyword evidence="4 9" id="KW-0812">Transmembrane</keyword>
<gene>
    <name evidence="10" type="ORF">KP004_13100</name>
</gene>
<evidence type="ECO:0000256" key="6">
    <source>
        <dbReference type="ARBA" id="ARBA00022989"/>
    </source>
</evidence>
<keyword evidence="5" id="KW-0378">Hydrolase</keyword>
<feature type="region of interest" description="Disordered" evidence="8">
    <location>
        <begin position="1"/>
        <end position="23"/>
    </location>
</feature>
<accession>A0ABX8J605</accession>
<feature type="compositionally biased region" description="Basic and acidic residues" evidence="8">
    <location>
        <begin position="12"/>
        <end position="23"/>
    </location>
</feature>
<reference evidence="10 11" key="1">
    <citation type="submission" date="2021-06" db="EMBL/GenBank/DDBJ databases">
        <title>Gemonas diversity in paddy soil.</title>
        <authorList>
            <person name="Liu G."/>
        </authorList>
    </citation>
    <scope>NUCLEOTIDE SEQUENCE [LARGE SCALE GENOMIC DNA]</scope>
    <source>
        <strain evidence="10 11">RG10</strain>
    </source>
</reference>
<feature type="transmembrane region" description="Helical" evidence="9">
    <location>
        <begin position="162"/>
        <end position="184"/>
    </location>
</feature>
<name>A0ABX8J605_9BACT</name>